<evidence type="ECO:0000313" key="18">
    <source>
        <dbReference type="Proteomes" id="UP000175744"/>
    </source>
</evidence>
<dbReference type="GO" id="GO:0009231">
    <property type="term" value="P:riboflavin biosynthetic process"/>
    <property type="evidence" value="ECO:0007669"/>
    <property type="project" value="InterPro"/>
</dbReference>
<proteinExistence type="inferred from homology"/>
<sequence>MITLEDNFKTKFKYGTCIALGSFDGLHLGHLQLINKAIQIAKKNKCKSMVCTFKNHPLTIINEDLAPKLIMNEETKIQILNKLGVDIVNFINFDYEFMKMCAEDFIKNLVECYSVKAIIVGFNFRFGYKNLGDVELLKELSKKFNFKVHIIKAVKSKEGVISSSKIRNILSEEGDIEKANKMLTRYFSLKGKVVKGKQIGREMGFPTINLDYDKKFVLPRGGVYFTIVEYKKMHFKGITNIGYNPTVNNDKLGVETHILNFNQNVYGENITIYFVKRIRDEKKFNSKAELSEQLKNDKLYAEKQRIELNI</sequence>
<comment type="function">
    <text evidence="1">Catalyzes the phosphorylation of riboflavin to FMN followed by the adenylation of FMN to FAD.</text>
</comment>
<dbReference type="Gene3D" id="2.40.30.30">
    <property type="entry name" value="Riboflavin kinase-like"/>
    <property type="match status" value="1"/>
</dbReference>
<dbReference type="GO" id="GO:0009398">
    <property type="term" value="P:FMN biosynthetic process"/>
    <property type="evidence" value="ECO:0007669"/>
    <property type="project" value="UniProtKB-UniRule"/>
</dbReference>
<evidence type="ECO:0000256" key="3">
    <source>
        <dbReference type="ARBA" id="ARBA00005201"/>
    </source>
</evidence>
<comment type="catalytic activity">
    <reaction evidence="13 15">
        <text>riboflavin + ATP = FMN + ADP + H(+)</text>
        <dbReference type="Rhea" id="RHEA:14357"/>
        <dbReference type="ChEBI" id="CHEBI:15378"/>
        <dbReference type="ChEBI" id="CHEBI:30616"/>
        <dbReference type="ChEBI" id="CHEBI:57986"/>
        <dbReference type="ChEBI" id="CHEBI:58210"/>
        <dbReference type="ChEBI" id="CHEBI:456216"/>
        <dbReference type="EC" id="2.7.1.26"/>
    </reaction>
</comment>
<dbReference type="Pfam" id="PF06574">
    <property type="entry name" value="FAD_syn"/>
    <property type="match status" value="1"/>
</dbReference>
<evidence type="ECO:0000313" key="17">
    <source>
        <dbReference type="EMBL" id="OFI07733.1"/>
    </source>
</evidence>
<evidence type="ECO:0000256" key="8">
    <source>
        <dbReference type="ARBA" id="ARBA00022741"/>
    </source>
</evidence>
<dbReference type="GO" id="GO:0008531">
    <property type="term" value="F:riboflavin kinase activity"/>
    <property type="evidence" value="ECO:0007669"/>
    <property type="project" value="UniProtKB-UniRule"/>
</dbReference>
<keyword evidence="7 15" id="KW-0548">Nucleotidyltransferase</keyword>
<evidence type="ECO:0000256" key="12">
    <source>
        <dbReference type="ARBA" id="ARBA00023268"/>
    </source>
</evidence>
<dbReference type="FunFam" id="2.40.30.30:FF:000003">
    <property type="entry name" value="Riboflavin biosynthesis protein"/>
    <property type="match status" value="1"/>
</dbReference>
<dbReference type="Proteomes" id="UP000175744">
    <property type="component" value="Unassembled WGS sequence"/>
</dbReference>
<keyword evidence="18" id="KW-1185">Reference proteome</keyword>
<dbReference type="CDD" id="cd02064">
    <property type="entry name" value="FAD_synthetase_N"/>
    <property type="match status" value="1"/>
</dbReference>
<keyword evidence="6 15" id="KW-0808">Transferase</keyword>
<dbReference type="UniPathway" id="UPA00277">
    <property type="reaction ID" value="UER00407"/>
</dbReference>
<dbReference type="SUPFAM" id="SSF52374">
    <property type="entry name" value="Nucleotidylyl transferase"/>
    <property type="match status" value="1"/>
</dbReference>
<dbReference type="GO" id="GO:0006747">
    <property type="term" value="P:FAD biosynthetic process"/>
    <property type="evidence" value="ECO:0007669"/>
    <property type="project" value="UniProtKB-UniRule"/>
</dbReference>
<dbReference type="FunFam" id="3.40.50.620:FF:000021">
    <property type="entry name" value="Riboflavin biosynthesis protein"/>
    <property type="match status" value="1"/>
</dbReference>
<evidence type="ECO:0000256" key="2">
    <source>
        <dbReference type="ARBA" id="ARBA00004726"/>
    </source>
</evidence>
<comment type="pathway">
    <text evidence="3 15">Cofactor biosynthesis; FMN biosynthesis; FMN from riboflavin (ATP route): step 1/1.</text>
</comment>
<dbReference type="Pfam" id="PF01687">
    <property type="entry name" value="Flavokinase"/>
    <property type="match status" value="1"/>
</dbReference>
<dbReference type="InterPro" id="IPR015864">
    <property type="entry name" value="FAD_synthase"/>
</dbReference>
<evidence type="ECO:0000259" key="16">
    <source>
        <dbReference type="SMART" id="SM00904"/>
    </source>
</evidence>
<evidence type="ECO:0000256" key="5">
    <source>
        <dbReference type="ARBA" id="ARBA00022643"/>
    </source>
</evidence>
<evidence type="ECO:0000256" key="9">
    <source>
        <dbReference type="ARBA" id="ARBA00022777"/>
    </source>
</evidence>
<evidence type="ECO:0000256" key="14">
    <source>
        <dbReference type="ARBA" id="ARBA00049494"/>
    </source>
</evidence>
<reference evidence="17 18" key="1">
    <citation type="submission" date="2016-06" db="EMBL/GenBank/DDBJ databases">
        <title>Genome sequence of Clostridium acetireducens DSM 10703.</title>
        <authorList>
            <person name="Poehlein A."/>
            <person name="Fluechter S."/>
            <person name="Duerre P."/>
            <person name="Daniel R."/>
        </authorList>
    </citation>
    <scope>NUCLEOTIDE SEQUENCE [LARGE SCALE GENOMIC DNA]</scope>
    <source>
        <strain evidence="17 18">DSM 10703</strain>
    </source>
</reference>
<name>A0A1E8F2X4_9CLOT</name>
<evidence type="ECO:0000256" key="1">
    <source>
        <dbReference type="ARBA" id="ARBA00002121"/>
    </source>
</evidence>
<evidence type="ECO:0000256" key="10">
    <source>
        <dbReference type="ARBA" id="ARBA00022827"/>
    </source>
</evidence>
<accession>A0A1E8F2X4</accession>
<dbReference type="SMART" id="SM00904">
    <property type="entry name" value="Flavokinase"/>
    <property type="match status" value="1"/>
</dbReference>
<dbReference type="InterPro" id="IPR015865">
    <property type="entry name" value="Riboflavin_kinase_bac/euk"/>
</dbReference>
<keyword evidence="11 15" id="KW-0067">ATP-binding</keyword>
<dbReference type="InterPro" id="IPR023465">
    <property type="entry name" value="Riboflavin_kinase_dom_sf"/>
</dbReference>
<dbReference type="PIRSF" id="PIRSF004491">
    <property type="entry name" value="FAD_Synth"/>
    <property type="match status" value="1"/>
</dbReference>
<dbReference type="OrthoDB" id="9803667at2"/>
<keyword evidence="12" id="KW-0511">Multifunctional enzyme</keyword>
<dbReference type="PANTHER" id="PTHR22749:SF6">
    <property type="entry name" value="RIBOFLAVIN KINASE"/>
    <property type="match status" value="1"/>
</dbReference>
<dbReference type="EMBL" id="LZFO01000001">
    <property type="protein sequence ID" value="OFI07733.1"/>
    <property type="molecule type" value="Genomic_DNA"/>
</dbReference>
<dbReference type="PANTHER" id="PTHR22749">
    <property type="entry name" value="RIBOFLAVIN KINASE/FMN ADENYLYLTRANSFERASE"/>
    <property type="match status" value="1"/>
</dbReference>
<dbReference type="InterPro" id="IPR023468">
    <property type="entry name" value="Riboflavin_kinase"/>
</dbReference>
<evidence type="ECO:0000256" key="15">
    <source>
        <dbReference type="PIRNR" id="PIRNR004491"/>
    </source>
</evidence>
<keyword evidence="10 15" id="KW-0274">FAD</keyword>
<keyword evidence="8 15" id="KW-0547">Nucleotide-binding</keyword>
<dbReference type="GO" id="GO:0003919">
    <property type="term" value="F:FMN adenylyltransferase activity"/>
    <property type="evidence" value="ECO:0007669"/>
    <property type="project" value="UniProtKB-UniRule"/>
</dbReference>
<dbReference type="GO" id="GO:0005524">
    <property type="term" value="F:ATP binding"/>
    <property type="evidence" value="ECO:0007669"/>
    <property type="project" value="UniProtKB-UniRule"/>
</dbReference>
<evidence type="ECO:0000256" key="11">
    <source>
        <dbReference type="ARBA" id="ARBA00022840"/>
    </source>
</evidence>
<evidence type="ECO:0000256" key="7">
    <source>
        <dbReference type="ARBA" id="ARBA00022695"/>
    </source>
</evidence>
<dbReference type="UniPathway" id="UPA00276">
    <property type="reaction ID" value="UER00406"/>
</dbReference>
<dbReference type="NCBIfam" id="TIGR00083">
    <property type="entry name" value="ribF"/>
    <property type="match status" value="1"/>
</dbReference>
<dbReference type="NCBIfam" id="NF004162">
    <property type="entry name" value="PRK05627.1-5"/>
    <property type="match status" value="1"/>
</dbReference>
<organism evidence="17 18">
    <name type="scientific">Clostridium acetireducens DSM 10703</name>
    <dbReference type="NCBI Taxonomy" id="1121290"/>
    <lineage>
        <taxon>Bacteria</taxon>
        <taxon>Bacillati</taxon>
        <taxon>Bacillota</taxon>
        <taxon>Clostridia</taxon>
        <taxon>Eubacteriales</taxon>
        <taxon>Clostridiaceae</taxon>
        <taxon>Clostridium</taxon>
    </lineage>
</organism>
<keyword evidence="9 15" id="KW-0418">Kinase</keyword>
<evidence type="ECO:0000256" key="4">
    <source>
        <dbReference type="ARBA" id="ARBA00022630"/>
    </source>
</evidence>
<dbReference type="SUPFAM" id="SSF82114">
    <property type="entry name" value="Riboflavin kinase-like"/>
    <property type="match status" value="1"/>
</dbReference>
<keyword evidence="4 15" id="KW-0285">Flavoprotein</keyword>
<comment type="pathway">
    <text evidence="2 15">Cofactor biosynthesis; FAD biosynthesis; FAD from FMN: step 1/1.</text>
</comment>
<keyword evidence="5 15" id="KW-0288">FMN</keyword>
<comment type="similarity">
    <text evidence="15">Belongs to the ribF family.</text>
</comment>
<dbReference type="InterPro" id="IPR002606">
    <property type="entry name" value="Riboflavin_kinase_bac"/>
</dbReference>
<dbReference type="AlphaFoldDB" id="A0A1E8F2X4"/>
<evidence type="ECO:0000256" key="6">
    <source>
        <dbReference type="ARBA" id="ARBA00022679"/>
    </source>
</evidence>
<evidence type="ECO:0000256" key="13">
    <source>
        <dbReference type="ARBA" id="ARBA00047880"/>
    </source>
</evidence>
<dbReference type="EC" id="2.7.7.2" evidence="15"/>
<dbReference type="STRING" id="1121290.CLAOCE_00810"/>
<protein>
    <recommendedName>
        <fullName evidence="15">Riboflavin biosynthesis protein</fullName>
    </recommendedName>
    <domain>
        <recommendedName>
            <fullName evidence="15">Riboflavin kinase</fullName>
            <ecNumber evidence="15">2.7.1.26</ecNumber>
        </recommendedName>
        <alternativeName>
            <fullName evidence="15">Flavokinase</fullName>
        </alternativeName>
    </domain>
    <domain>
        <recommendedName>
            <fullName evidence="15">FMN adenylyltransferase</fullName>
            <ecNumber evidence="15">2.7.7.2</ecNumber>
        </recommendedName>
        <alternativeName>
            <fullName evidence="15">FAD pyrophosphorylase</fullName>
        </alternativeName>
        <alternativeName>
            <fullName evidence="15">FAD synthase</fullName>
        </alternativeName>
    </domain>
</protein>
<feature type="domain" description="Riboflavin kinase" evidence="16">
    <location>
        <begin position="182"/>
        <end position="306"/>
    </location>
</feature>
<dbReference type="RefSeq" id="WP_070109065.1">
    <property type="nucleotide sequence ID" value="NZ_LZFO01000001.1"/>
</dbReference>
<dbReference type="PATRIC" id="fig|1121290.3.peg.81"/>
<comment type="caution">
    <text evidence="17">The sequence shown here is derived from an EMBL/GenBank/DDBJ whole genome shotgun (WGS) entry which is preliminary data.</text>
</comment>
<comment type="catalytic activity">
    <reaction evidence="14 15">
        <text>FMN + ATP + H(+) = FAD + diphosphate</text>
        <dbReference type="Rhea" id="RHEA:17237"/>
        <dbReference type="ChEBI" id="CHEBI:15378"/>
        <dbReference type="ChEBI" id="CHEBI:30616"/>
        <dbReference type="ChEBI" id="CHEBI:33019"/>
        <dbReference type="ChEBI" id="CHEBI:57692"/>
        <dbReference type="ChEBI" id="CHEBI:58210"/>
        <dbReference type="EC" id="2.7.7.2"/>
    </reaction>
</comment>
<dbReference type="InterPro" id="IPR014729">
    <property type="entry name" value="Rossmann-like_a/b/a_fold"/>
</dbReference>
<gene>
    <name evidence="17" type="primary">ribF</name>
    <name evidence="17" type="ORF">CLOACE_00810</name>
</gene>
<dbReference type="EC" id="2.7.1.26" evidence="15"/>
<dbReference type="Gene3D" id="3.40.50.620">
    <property type="entry name" value="HUPs"/>
    <property type="match status" value="1"/>
</dbReference>